<keyword evidence="3" id="KW-0560">Oxidoreductase</keyword>
<dbReference type="SUPFAM" id="SSF51735">
    <property type="entry name" value="NAD(P)-binding Rossmann-fold domains"/>
    <property type="match status" value="1"/>
</dbReference>
<name>A0ABR8PUM8_9CLOT</name>
<comment type="caution">
    <text evidence="5">The sequence shown here is derived from an EMBL/GenBank/DDBJ whole genome shotgun (WGS) entry which is preliminary data.</text>
</comment>
<dbReference type="Proteomes" id="UP000627781">
    <property type="component" value="Unassembled WGS sequence"/>
</dbReference>
<evidence type="ECO:0000256" key="2">
    <source>
        <dbReference type="ARBA" id="ARBA00022833"/>
    </source>
</evidence>
<keyword evidence="1" id="KW-0479">Metal-binding</keyword>
<keyword evidence="2" id="KW-0862">Zinc</keyword>
<dbReference type="SUPFAM" id="SSF50129">
    <property type="entry name" value="GroES-like"/>
    <property type="match status" value="1"/>
</dbReference>
<sequence>MKGLVFDKNREIIVKDRNEPQICSECEVKIEIKYSGICGTDLQVLKGNLNCIPDIIRGHEAVGVVKEVGSKVKTVKVNDRVVIDPNQYCGKCFYCRNGESNFCIGDDGRLAVAGMTKDGLFAKYFVCDETFVYKIPDDLSYEAAVLVEPLACVLHNIKAANIQPEDAVLIIGAGPMGALSQIVCEKIARLTVSIEKNDFRKKLSEEIVHYAYYPGELTEEKLRKINMNRKFDVIIDAVGNQMNICEAMIERGGRIVILGIDSTYNFKFNPANYQDKAIKIIGAGEYNLLFPKAIKCATMLDGLEKLVTKICPIDEGKEAFDELLSGEMETMKTVFKFE</sequence>
<dbReference type="PANTHER" id="PTHR43401:SF2">
    <property type="entry name" value="L-THREONINE 3-DEHYDROGENASE"/>
    <property type="match status" value="1"/>
</dbReference>
<dbReference type="InterPro" id="IPR002328">
    <property type="entry name" value="ADH_Zn_CS"/>
</dbReference>
<evidence type="ECO:0000256" key="1">
    <source>
        <dbReference type="ARBA" id="ARBA00022723"/>
    </source>
</evidence>
<dbReference type="InterPro" id="IPR050129">
    <property type="entry name" value="Zn_alcohol_dh"/>
</dbReference>
<protein>
    <submittedName>
        <fullName evidence="5">Alcohol dehydrogenase catalytic domain-containing protein</fullName>
    </submittedName>
</protein>
<dbReference type="Gene3D" id="3.40.50.720">
    <property type="entry name" value="NAD(P)-binding Rossmann-like Domain"/>
    <property type="match status" value="1"/>
</dbReference>
<reference evidence="5 6" key="1">
    <citation type="submission" date="2020-08" db="EMBL/GenBank/DDBJ databases">
        <title>A Genomic Blueprint of the Chicken Gut Microbiome.</title>
        <authorList>
            <person name="Gilroy R."/>
            <person name="Ravi A."/>
            <person name="Getino M."/>
            <person name="Pursley I."/>
            <person name="Horton D.L."/>
            <person name="Alikhan N.-F."/>
            <person name="Baker D."/>
            <person name="Gharbi K."/>
            <person name="Hall N."/>
            <person name="Watson M."/>
            <person name="Adriaenssens E.M."/>
            <person name="Foster-Nyarko E."/>
            <person name="Jarju S."/>
            <person name="Secka A."/>
            <person name="Antonio M."/>
            <person name="Oren A."/>
            <person name="Chaudhuri R."/>
            <person name="La Ragione R.M."/>
            <person name="Hildebrand F."/>
            <person name="Pallen M.J."/>
        </authorList>
    </citation>
    <scope>NUCLEOTIDE SEQUENCE [LARGE SCALE GENOMIC DNA]</scope>
    <source>
        <strain evidence="5 6">Sa3CVN1</strain>
    </source>
</reference>
<organism evidence="5 6">
    <name type="scientific">Clostridium cibarium</name>
    <dbReference type="NCBI Taxonomy" id="2762247"/>
    <lineage>
        <taxon>Bacteria</taxon>
        <taxon>Bacillati</taxon>
        <taxon>Bacillota</taxon>
        <taxon>Clostridia</taxon>
        <taxon>Eubacteriales</taxon>
        <taxon>Clostridiaceae</taxon>
        <taxon>Clostridium</taxon>
    </lineage>
</organism>
<evidence type="ECO:0000256" key="3">
    <source>
        <dbReference type="ARBA" id="ARBA00023002"/>
    </source>
</evidence>
<gene>
    <name evidence="5" type="ORF">H9661_10945</name>
</gene>
<dbReference type="Gene3D" id="3.90.180.10">
    <property type="entry name" value="Medium-chain alcohol dehydrogenases, catalytic domain"/>
    <property type="match status" value="1"/>
</dbReference>
<accession>A0ABR8PUM8</accession>
<dbReference type="InterPro" id="IPR036291">
    <property type="entry name" value="NAD(P)-bd_dom_sf"/>
</dbReference>
<dbReference type="InterPro" id="IPR011032">
    <property type="entry name" value="GroES-like_sf"/>
</dbReference>
<dbReference type="PANTHER" id="PTHR43401">
    <property type="entry name" value="L-THREONINE 3-DEHYDROGENASE"/>
    <property type="match status" value="1"/>
</dbReference>
<dbReference type="Pfam" id="PF08240">
    <property type="entry name" value="ADH_N"/>
    <property type="match status" value="1"/>
</dbReference>
<dbReference type="EMBL" id="JACSRA010000016">
    <property type="protein sequence ID" value="MBD7911876.1"/>
    <property type="molecule type" value="Genomic_DNA"/>
</dbReference>
<dbReference type="InterPro" id="IPR013154">
    <property type="entry name" value="ADH-like_N"/>
</dbReference>
<feature type="domain" description="Alcohol dehydrogenase-like N-terminal" evidence="4">
    <location>
        <begin position="27"/>
        <end position="137"/>
    </location>
</feature>
<evidence type="ECO:0000313" key="5">
    <source>
        <dbReference type="EMBL" id="MBD7911876.1"/>
    </source>
</evidence>
<keyword evidence="6" id="KW-1185">Reference proteome</keyword>
<evidence type="ECO:0000259" key="4">
    <source>
        <dbReference type="Pfam" id="PF08240"/>
    </source>
</evidence>
<proteinExistence type="predicted"/>
<dbReference type="RefSeq" id="WP_143317660.1">
    <property type="nucleotide sequence ID" value="NZ_JACSRA010000016.1"/>
</dbReference>
<evidence type="ECO:0000313" key="6">
    <source>
        <dbReference type="Proteomes" id="UP000627781"/>
    </source>
</evidence>
<dbReference type="PROSITE" id="PS00059">
    <property type="entry name" value="ADH_ZINC"/>
    <property type="match status" value="1"/>
</dbReference>